<dbReference type="InterPro" id="IPR029058">
    <property type="entry name" value="AB_hydrolase_fold"/>
</dbReference>
<proteinExistence type="inferred from homology"/>
<protein>
    <recommendedName>
        <fullName evidence="6">Carboxylic ester hydrolase</fullName>
        <ecNumber evidence="6">3.1.1.-</ecNumber>
    </recommendedName>
</protein>
<dbReference type="PANTHER" id="PTHR11559">
    <property type="entry name" value="CARBOXYLESTERASE"/>
    <property type="match status" value="1"/>
</dbReference>
<dbReference type="InterPro" id="IPR002018">
    <property type="entry name" value="CarbesteraseB"/>
</dbReference>
<evidence type="ECO:0000256" key="6">
    <source>
        <dbReference type="RuleBase" id="RU361235"/>
    </source>
</evidence>
<reference evidence="8" key="1">
    <citation type="submission" date="2022-01" db="EMBL/GenBank/DDBJ databases">
        <authorList>
            <person name="King R."/>
        </authorList>
    </citation>
    <scope>NUCLEOTIDE SEQUENCE</scope>
</reference>
<evidence type="ECO:0000313" key="9">
    <source>
        <dbReference type="Proteomes" id="UP001152799"/>
    </source>
</evidence>
<keyword evidence="4" id="KW-1015">Disulfide bond</keyword>
<dbReference type="GO" id="GO:0052689">
    <property type="term" value="F:carboxylic ester hydrolase activity"/>
    <property type="evidence" value="ECO:0007669"/>
    <property type="project" value="UniProtKB-KW"/>
</dbReference>
<dbReference type="OrthoDB" id="19653at2759"/>
<feature type="domain" description="Carboxylesterase type B" evidence="7">
    <location>
        <begin position="20"/>
        <end position="538"/>
    </location>
</feature>
<accession>A0A9N9QQC1</accession>
<feature type="chain" id="PRO_5040541302" description="Carboxylic ester hydrolase" evidence="6">
    <location>
        <begin position="19"/>
        <end position="553"/>
    </location>
</feature>
<keyword evidence="6" id="KW-0732">Signal</keyword>
<comment type="similarity">
    <text evidence="1 6">Belongs to the type-B carboxylesterase/lipase family.</text>
</comment>
<dbReference type="InterPro" id="IPR019819">
    <property type="entry name" value="Carboxylesterase_B_CS"/>
</dbReference>
<evidence type="ECO:0000313" key="8">
    <source>
        <dbReference type="EMBL" id="CAG9769688.1"/>
    </source>
</evidence>
<dbReference type="EMBL" id="OU892281">
    <property type="protein sequence ID" value="CAG9769688.1"/>
    <property type="molecule type" value="Genomic_DNA"/>
</dbReference>
<organism evidence="8 9">
    <name type="scientific">Ceutorhynchus assimilis</name>
    <name type="common">cabbage seed weevil</name>
    <dbReference type="NCBI Taxonomy" id="467358"/>
    <lineage>
        <taxon>Eukaryota</taxon>
        <taxon>Metazoa</taxon>
        <taxon>Ecdysozoa</taxon>
        <taxon>Arthropoda</taxon>
        <taxon>Hexapoda</taxon>
        <taxon>Insecta</taxon>
        <taxon>Pterygota</taxon>
        <taxon>Neoptera</taxon>
        <taxon>Endopterygota</taxon>
        <taxon>Coleoptera</taxon>
        <taxon>Polyphaga</taxon>
        <taxon>Cucujiformia</taxon>
        <taxon>Curculionidae</taxon>
        <taxon>Ceutorhynchinae</taxon>
        <taxon>Ceutorhynchus</taxon>
    </lineage>
</organism>
<dbReference type="InterPro" id="IPR050309">
    <property type="entry name" value="Type-B_Carboxylest/Lipase"/>
</dbReference>
<dbReference type="AlphaFoldDB" id="A0A9N9QQC1"/>
<dbReference type="SUPFAM" id="SSF53474">
    <property type="entry name" value="alpha/beta-Hydrolases"/>
    <property type="match status" value="1"/>
</dbReference>
<keyword evidence="2" id="KW-0719">Serine esterase</keyword>
<dbReference type="Pfam" id="PF00135">
    <property type="entry name" value="COesterase"/>
    <property type="match status" value="1"/>
</dbReference>
<dbReference type="PROSITE" id="PS00122">
    <property type="entry name" value="CARBOXYLESTERASE_B_1"/>
    <property type="match status" value="1"/>
</dbReference>
<feature type="signal peptide" evidence="6">
    <location>
        <begin position="1"/>
        <end position="18"/>
    </location>
</feature>
<dbReference type="Gene3D" id="3.40.50.1820">
    <property type="entry name" value="alpha/beta hydrolase"/>
    <property type="match status" value="1"/>
</dbReference>
<dbReference type="InterPro" id="IPR019826">
    <property type="entry name" value="Carboxylesterase_B_AS"/>
</dbReference>
<evidence type="ECO:0000256" key="5">
    <source>
        <dbReference type="ARBA" id="ARBA00023180"/>
    </source>
</evidence>
<evidence type="ECO:0000256" key="2">
    <source>
        <dbReference type="ARBA" id="ARBA00022487"/>
    </source>
</evidence>
<dbReference type="EC" id="3.1.1.-" evidence="6"/>
<evidence type="ECO:0000256" key="1">
    <source>
        <dbReference type="ARBA" id="ARBA00005964"/>
    </source>
</evidence>
<evidence type="ECO:0000259" key="7">
    <source>
        <dbReference type="Pfam" id="PF00135"/>
    </source>
</evidence>
<sequence>MKPILFISFFYFAAYTLADVLVTTPKGTVRGRELISPSNRTFYGFTGIPFAKPPLGALRFQAPEEAEPWEGIVNATQDPNKCFQVNSDSETENEDCLYINVFTPALDLAKSTKKLPVVLSIYGGAFRSGSAGYRRGGPDFFVQRDIISVSFNYRIGPFGFLSTGDLVIPGNAGLKDQQLALQWTYENIELFGGNKSHITLQGQSAGGASVTYQLLNPKSEGVIKSALVESGSALCPWAWAKDNLPYTKRLATVVNNNTKLTNTSTSFLLDFLQSVPAREVDAASATLFSSAIPLPTLEPEHEGAFITKPMYELLEAGNIVKVPLFIGINSEEHINMAADIAHLQRIAANYDKNPLALVPFQFNTNTKETRTMVANLLKEAYVGNSTFSEKLGSVVQYYSDSAFTKSVIRFGELYARHSSEVYFYQFSYKGSMGIYNYSIDGADNVAHGEETHYISVTKAGSFDNTKPERFPADDVLTQSRLIELWTNFYKYGNPTLESQEVISNITWPAVADDNFLYLNINNSLELRDTPKSPKFNVWRDIFENYASRPYIVF</sequence>
<keyword evidence="9" id="KW-1185">Reference proteome</keyword>
<name>A0A9N9QQC1_9CUCU</name>
<dbReference type="Proteomes" id="UP001152799">
    <property type="component" value="Chromosome 5"/>
</dbReference>
<dbReference type="PROSITE" id="PS00941">
    <property type="entry name" value="CARBOXYLESTERASE_B_2"/>
    <property type="match status" value="1"/>
</dbReference>
<evidence type="ECO:0000256" key="3">
    <source>
        <dbReference type="ARBA" id="ARBA00022801"/>
    </source>
</evidence>
<keyword evidence="3 6" id="KW-0378">Hydrolase</keyword>
<keyword evidence="5" id="KW-0325">Glycoprotein</keyword>
<gene>
    <name evidence="8" type="ORF">CEUTPL_LOCUS10190</name>
</gene>
<evidence type="ECO:0000256" key="4">
    <source>
        <dbReference type="ARBA" id="ARBA00023157"/>
    </source>
</evidence>